<reference evidence="1" key="1">
    <citation type="submission" date="2014-05" db="EMBL/GenBank/DDBJ databases">
        <authorList>
            <person name="Chronopoulou M."/>
        </authorList>
    </citation>
    <scope>NUCLEOTIDE SEQUENCE</scope>
    <source>
        <tissue evidence="1">Whole organism</tissue>
    </source>
</reference>
<dbReference type="EMBL" id="HACA01020651">
    <property type="protein sequence ID" value="CDW38012.1"/>
    <property type="molecule type" value="Transcribed_RNA"/>
</dbReference>
<organism evidence="1">
    <name type="scientific">Lepeophtheirus salmonis</name>
    <name type="common">Salmon louse</name>
    <name type="synonym">Caligus salmonis</name>
    <dbReference type="NCBI Taxonomy" id="72036"/>
    <lineage>
        <taxon>Eukaryota</taxon>
        <taxon>Metazoa</taxon>
        <taxon>Ecdysozoa</taxon>
        <taxon>Arthropoda</taxon>
        <taxon>Crustacea</taxon>
        <taxon>Multicrustacea</taxon>
        <taxon>Hexanauplia</taxon>
        <taxon>Copepoda</taxon>
        <taxon>Siphonostomatoida</taxon>
        <taxon>Caligidae</taxon>
        <taxon>Lepeophtheirus</taxon>
    </lineage>
</organism>
<accession>A0A0K2UJ96</accession>
<sequence length="46" mass="5484">MELNLSLSPYLLTDTPHKRLSYNVLHIRPWPVTRIFLGAFWQALQF</sequence>
<name>A0A0K2UJ96_LEPSM</name>
<proteinExistence type="predicted"/>
<evidence type="ECO:0000313" key="1">
    <source>
        <dbReference type="EMBL" id="CDW38012.1"/>
    </source>
</evidence>
<protein>
    <submittedName>
        <fullName evidence="1">Uncharacterized protein</fullName>
    </submittedName>
</protein>
<dbReference type="AlphaFoldDB" id="A0A0K2UJ96"/>